<dbReference type="CDD" id="cd03801">
    <property type="entry name" value="GT4_PimA-like"/>
    <property type="match status" value="1"/>
</dbReference>
<dbReference type="SUPFAM" id="SSF53756">
    <property type="entry name" value="UDP-Glycosyltransferase/glycogen phosphorylase"/>
    <property type="match status" value="1"/>
</dbReference>
<evidence type="ECO:0000259" key="2">
    <source>
        <dbReference type="Pfam" id="PF13439"/>
    </source>
</evidence>
<dbReference type="InterPro" id="IPR050194">
    <property type="entry name" value="Glycosyltransferase_grp1"/>
</dbReference>
<dbReference type="InterPro" id="IPR001296">
    <property type="entry name" value="Glyco_trans_1"/>
</dbReference>
<dbReference type="AlphaFoldDB" id="A0AAX3MSH3"/>
<evidence type="ECO:0000313" key="3">
    <source>
        <dbReference type="EMBL" id="WDB31989.1"/>
    </source>
</evidence>
<evidence type="ECO:0000313" key="4">
    <source>
        <dbReference type="Proteomes" id="UP001219219"/>
    </source>
</evidence>
<dbReference type="EMBL" id="CP117564">
    <property type="protein sequence ID" value="WDB31989.1"/>
    <property type="molecule type" value="Genomic_DNA"/>
</dbReference>
<dbReference type="Pfam" id="PF13439">
    <property type="entry name" value="Glyco_transf_4"/>
    <property type="match status" value="1"/>
</dbReference>
<dbReference type="Proteomes" id="UP001219219">
    <property type="component" value="Plasmid pEA7_2"/>
</dbReference>
<dbReference type="Gene3D" id="3.40.50.2000">
    <property type="entry name" value="Glycogen Phosphorylase B"/>
    <property type="match status" value="2"/>
</dbReference>
<protein>
    <submittedName>
        <fullName evidence="3">Glycosyltransferase family 4 protein</fullName>
    </submittedName>
</protein>
<evidence type="ECO:0000259" key="1">
    <source>
        <dbReference type="Pfam" id="PF00534"/>
    </source>
</evidence>
<name>A0AAX3MSH3_ESCAL</name>
<geneLocation type="plasmid" evidence="3 4">
    <name>pEA7_2</name>
</geneLocation>
<reference evidence="3" key="1">
    <citation type="submission" date="2023-02" db="EMBL/GenBank/DDBJ databases">
        <title>Escherichia albertii as a potential enteropathogen in the light of epidemiological and genomic studies.</title>
        <authorList>
            <person name="Leszczynska K."/>
            <person name="Swiecicka I."/>
            <person name="Daniluk T."/>
            <person name="Lebensztejn D."/>
            <person name="Chmielewska S."/>
            <person name="Leszczynska D."/>
            <person name="Gawor J."/>
            <person name="Kliber M."/>
        </authorList>
    </citation>
    <scope>NUCLEOTIDE SEQUENCE</scope>
    <source>
        <strain evidence="3">BIA_7</strain>
        <plasmid evidence="3">pEA7_2</plasmid>
    </source>
</reference>
<proteinExistence type="predicted"/>
<organism evidence="3 4">
    <name type="scientific">Escherichia albertii</name>
    <dbReference type="NCBI Taxonomy" id="208962"/>
    <lineage>
        <taxon>Bacteria</taxon>
        <taxon>Pseudomonadati</taxon>
        <taxon>Pseudomonadota</taxon>
        <taxon>Gammaproteobacteria</taxon>
        <taxon>Enterobacterales</taxon>
        <taxon>Enterobacteriaceae</taxon>
        <taxon>Escherichia</taxon>
    </lineage>
</organism>
<dbReference type="PANTHER" id="PTHR45947:SF3">
    <property type="entry name" value="SULFOQUINOVOSYL TRANSFERASE SQD2"/>
    <property type="match status" value="1"/>
</dbReference>
<feature type="domain" description="Glycosyltransferase subfamily 4-like N-terminal" evidence="2">
    <location>
        <begin position="24"/>
        <end position="162"/>
    </location>
</feature>
<dbReference type="RefSeq" id="WP_137650318.1">
    <property type="nucleotide sequence ID" value="NZ_BJCV01000040.1"/>
</dbReference>
<accession>A0AAX3MSH3</accession>
<dbReference type="GO" id="GO:0016757">
    <property type="term" value="F:glycosyltransferase activity"/>
    <property type="evidence" value="ECO:0007669"/>
    <property type="project" value="UniProtKB-ARBA"/>
</dbReference>
<keyword evidence="3" id="KW-0614">Plasmid</keyword>
<sequence>MNIIYTESSSDTGRQGLQAIAQMNAMMRAGHQVILACQKHSQIARDAVNHGIPTVYIPFRNNMYLPSIISLRRLIVTFRPDIVICHSDYDNNITGIVKAFLFGQIRHFRIIRQKNNCPRKIKMFSLNYMSDVIVVPSWKIRSRLIHERCKQLVVVIPPGVDFSVLRQQTDMALPTHINVWLNCREPAPVIVQAAMIYPEKGVHFMLNVLHCLRQKGLSFYWLIAGSGSREHENLLKEEIKNLNMEDCVLMCGALTPVAPLYRIASLLVMPSECEAFDPTIVEAIACGVPVMASSTGGITEIIQNGRTGTLISQNDKMAWINALENFLIAPEFAQKVAICANEDIKLRYNIDGIARKLIELGKYYR</sequence>
<dbReference type="InterPro" id="IPR028098">
    <property type="entry name" value="Glyco_trans_4-like_N"/>
</dbReference>
<dbReference type="PANTHER" id="PTHR45947">
    <property type="entry name" value="SULFOQUINOVOSYL TRANSFERASE SQD2"/>
    <property type="match status" value="1"/>
</dbReference>
<gene>
    <name evidence="3" type="ORF">PS049_25680</name>
</gene>
<dbReference type="Pfam" id="PF00534">
    <property type="entry name" value="Glycos_transf_1"/>
    <property type="match status" value="1"/>
</dbReference>
<feature type="domain" description="Glycosyl transferase family 1" evidence="1">
    <location>
        <begin position="185"/>
        <end position="336"/>
    </location>
</feature>